<dbReference type="STRING" id="395963.Bind_1420"/>
<dbReference type="EMBL" id="CP001016">
    <property type="protein sequence ID" value="ACB95060.1"/>
    <property type="molecule type" value="Genomic_DNA"/>
</dbReference>
<name>B2IKM1_BEII9</name>
<dbReference type="eggNOG" id="ENOG5034A70">
    <property type="taxonomic scope" value="Bacteria"/>
</dbReference>
<dbReference type="KEGG" id="bid:Bind_1420"/>
<sequence>MPEIKILTRDSIAPQGDFVSVTRRIAPNKSVVTDIICMKDGAAVKTITDRQLTPDVAIQKASEIADDHDVDWVYVLDLS</sequence>
<organism evidence="1 2">
    <name type="scientific">Beijerinckia indica subsp. indica (strain ATCC 9039 / DSM 1715 / NCIMB 8712)</name>
    <dbReference type="NCBI Taxonomy" id="395963"/>
    <lineage>
        <taxon>Bacteria</taxon>
        <taxon>Pseudomonadati</taxon>
        <taxon>Pseudomonadota</taxon>
        <taxon>Alphaproteobacteria</taxon>
        <taxon>Hyphomicrobiales</taxon>
        <taxon>Beijerinckiaceae</taxon>
        <taxon>Beijerinckia</taxon>
    </lineage>
</organism>
<dbReference type="HOGENOM" id="CLU_2598940_0_0_5"/>
<proteinExistence type="predicted"/>
<reference evidence="2" key="1">
    <citation type="submission" date="2008-03" db="EMBL/GenBank/DDBJ databases">
        <title>Complete sequence of chromosome of Beijerinckia indica subsp. indica ATCC 9039.</title>
        <authorList>
            <consortium name="US DOE Joint Genome Institute"/>
            <person name="Copeland A."/>
            <person name="Lucas S."/>
            <person name="Lapidus A."/>
            <person name="Glavina del Rio T."/>
            <person name="Dalin E."/>
            <person name="Tice H."/>
            <person name="Bruce D."/>
            <person name="Goodwin L."/>
            <person name="Pitluck S."/>
            <person name="LaButti K."/>
            <person name="Schmutz J."/>
            <person name="Larimer F."/>
            <person name="Land M."/>
            <person name="Hauser L."/>
            <person name="Kyrpides N."/>
            <person name="Mikhailova N."/>
            <person name="Dunfield P.F."/>
            <person name="Dedysh S.N."/>
            <person name="Liesack W."/>
            <person name="Saw J.H."/>
            <person name="Alam M."/>
            <person name="Chen Y."/>
            <person name="Murrell J.C."/>
            <person name="Richardson P."/>
        </authorList>
    </citation>
    <scope>NUCLEOTIDE SEQUENCE [LARGE SCALE GENOMIC DNA]</scope>
    <source>
        <strain evidence="2">ATCC 9039 / DSM 1715 / NCIMB 8712</strain>
    </source>
</reference>
<dbReference type="AlphaFoldDB" id="B2IKM1"/>
<gene>
    <name evidence="1" type="ordered locus">Bind_1420</name>
</gene>
<reference evidence="1 2" key="2">
    <citation type="journal article" date="2010" name="J. Bacteriol.">
        <title>Complete genome sequence of Beijerinckia indica subsp. indica.</title>
        <authorList>
            <person name="Tamas I."/>
            <person name="Dedysh S.N."/>
            <person name="Liesack W."/>
            <person name="Stott M.B."/>
            <person name="Alam M."/>
            <person name="Murrell J.C."/>
            <person name="Dunfield P.F."/>
        </authorList>
    </citation>
    <scope>NUCLEOTIDE SEQUENCE [LARGE SCALE GENOMIC DNA]</scope>
    <source>
        <strain evidence="2">ATCC 9039 / DSM 1715 / NCIMB 8712</strain>
    </source>
</reference>
<keyword evidence="2" id="KW-1185">Reference proteome</keyword>
<dbReference type="RefSeq" id="WP_012384417.1">
    <property type="nucleotide sequence ID" value="NC_010581.1"/>
</dbReference>
<evidence type="ECO:0000313" key="2">
    <source>
        <dbReference type="Proteomes" id="UP000001695"/>
    </source>
</evidence>
<accession>B2IKM1</accession>
<evidence type="ECO:0000313" key="1">
    <source>
        <dbReference type="EMBL" id="ACB95060.1"/>
    </source>
</evidence>
<protein>
    <submittedName>
        <fullName evidence="1">Uncharacterized protein</fullName>
    </submittedName>
</protein>
<dbReference type="Proteomes" id="UP000001695">
    <property type="component" value="Chromosome"/>
</dbReference>